<protein>
    <submittedName>
        <fullName evidence="1">Uncharacterized protein</fullName>
    </submittedName>
</protein>
<name>A0ABU3DAE7_9FLAO</name>
<dbReference type="Proteomes" id="UP001262582">
    <property type="component" value="Unassembled WGS sequence"/>
</dbReference>
<evidence type="ECO:0000313" key="2">
    <source>
        <dbReference type="Proteomes" id="UP001262582"/>
    </source>
</evidence>
<dbReference type="EMBL" id="JAVRHK010000023">
    <property type="protein sequence ID" value="MDT0678517.1"/>
    <property type="molecule type" value="Genomic_DNA"/>
</dbReference>
<sequence length="350" mass="39592">MSRNLLILTIMLLTLKGYSQEMPTKGHIFNSILGSNSEPAIYNAVNLNTYELLTTNIQVSKEDNLQKIVFLPLKLMTSKNIGFLRETKINIAQKNGISTFGLGIGFDSSSPFSKRGTRILNEAFSGFPAQRPKGETEKDYEYEIYKSKYYYSMDSTYAETYEKLLRKSFKVTIGYNISLFEVIGGDKVDLDNDDVIDNYFVTESNNFSMYLTYIFSSKTAISINGHYSSALASPKQNEKQVEYLGGSFSFAQRLCVLNKKYRKTPDYLKTLFVPSIVGGASIEFKDAVSNIDFVKNGITETLAITPYLEFKINPKNQFRAGVPIKKFEGIKEEISFGPFIQWTLQIAKVD</sequence>
<comment type="caution">
    <text evidence="1">The sequence shown here is derived from an EMBL/GenBank/DDBJ whole genome shotgun (WGS) entry which is preliminary data.</text>
</comment>
<reference evidence="1 2" key="1">
    <citation type="submission" date="2023-09" db="EMBL/GenBank/DDBJ databases">
        <authorList>
            <person name="Rey-Velasco X."/>
        </authorList>
    </citation>
    <scope>NUCLEOTIDE SEQUENCE [LARGE SCALE GENOMIC DNA]</scope>
    <source>
        <strain evidence="1 2">F117</strain>
    </source>
</reference>
<organism evidence="1 2">
    <name type="scientific">Autumnicola musiva</name>
    <dbReference type="NCBI Taxonomy" id="3075589"/>
    <lineage>
        <taxon>Bacteria</taxon>
        <taxon>Pseudomonadati</taxon>
        <taxon>Bacteroidota</taxon>
        <taxon>Flavobacteriia</taxon>
        <taxon>Flavobacteriales</taxon>
        <taxon>Flavobacteriaceae</taxon>
        <taxon>Autumnicola</taxon>
    </lineage>
</organism>
<evidence type="ECO:0000313" key="1">
    <source>
        <dbReference type="EMBL" id="MDT0678517.1"/>
    </source>
</evidence>
<gene>
    <name evidence="1" type="ORF">RM539_18205</name>
</gene>
<dbReference type="RefSeq" id="WP_311504851.1">
    <property type="nucleotide sequence ID" value="NZ_JAVRHK010000023.1"/>
</dbReference>
<accession>A0ABU3DAE7</accession>
<proteinExistence type="predicted"/>
<keyword evidence="2" id="KW-1185">Reference proteome</keyword>